<evidence type="ECO:0000313" key="3">
    <source>
        <dbReference type="Proteomes" id="UP000054544"/>
    </source>
</evidence>
<dbReference type="OrthoDB" id="2588098at2759"/>
<reference evidence="3" key="1">
    <citation type="journal article" date="2014" name="BMC Genomics">
        <title>The genome sequence of the biocontrol fungus Metarhizium anisopliae and comparative genomics of Metarhizium species.</title>
        <authorList>
            <person name="Pattemore J.A."/>
            <person name="Hane J.K."/>
            <person name="Williams A.H."/>
            <person name="Wilson B.A."/>
            <person name="Stodart B.J."/>
            <person name="Ash G.J."/>
        </authorList>
    </citation>
    <scope>NUCLEOTIDE SEQUENCE [LARGE SCALE GENOMIC DNA]</scope>
    <source>
        <strain evidence="3">BRIP 53293</strain>
    </source>
</reference>
<protein>
    <submittedName>
        <fullName evidence="2">Uncharacterized protein</fullName>
    </submittedName>
</protein>
<dbReference type="Proteomes" id="UP000054544">
    <property type="component" value="Unassembled WGS sequence"/>
</dbReference>
<dbReference type="EMBL" id="KE384762">
    <property type="protein sequence ID" value="KJK74163.1"/>
    <property type="molecule type" value="Genomic_DNA"/>
</dbReference>
<name>A0A0D9NK99_METAN</name>
<evidence type="ECO:0000256" key="1">
    <source>
        <dbReference type="SAM" id="MobiDB-lite"/>
    </source>
</evidence>
<accession>A0A0D9NK99</accession>
<gene>
    <name evidence="2" type="ORF">H634G_10534</name>
</gene>
<feature type="compositionally biased region" description="Polar residues" evidence="1">
    <location>
        <begin position="1"/>
        <end position="10"/>
    </location>
</feature>
<feature type="region of interest" description="Disordered" evidence="1">
    <location>
        <begin position="1"/>
        <end position="33"/>
    </location>
</feature>
<dbReference type="AlphaFoldDB" id="A0A0D9NK99"/>
<feature type="compositionally biased region" description="Acidic residues" evidence="1">
    <location>
        <begin position="17"/>
        <end position="33"/>
    </location>
</feature>
<proteinExistence type="predicted"/>
<organism evidence="2 3">
    <name type="scientific">Metarhizium anisopliae BRIP 53293</name>
    <dbReference type="NCBI Taxonomy" id="1291518"/>
    <lineage>
        <taxon>Eukaryota</taxon>
        <taxon>Fungi</taxon>
        <taxon>Dikarya</taxon>
        <taxon>Ascomycota</taxon>
        <taxon>Pezizomycotina</taxon>
        <taxon>Sordariomycetes</taxon>
        <taxon>Hypocreomycetidae</taxon>
        <taxon>Hypocreales</taxon>
        <taxon>Clavicipitaceae</taxon>
        <taxon>Metarhizium</taxon>
    </lineage>
</organism>
<keyword evidence="3" id="KW-1185">Reference proteome</keyword>
<evidence type="ECO:0000313" key="2">
    <source>
        <dbReference type="EMBL" id="KJK74163.1"/>
    </source>
</evidence>
<sequence length="315" mass="35926">MDLPTSAHQSETPREEREDEEFEEEREDDKEYDEFGNPLLRLIAPGAKLHSNEQGSYYPLLFNGPPRKLERLIAVPVRPPNSCHIPGKHGSQVKACSSNQIQRGNRKICQAPKLGSGHAVTILDLPLEIILLIFEEVEECLEDLICLGLASWPLWIVARLYLRARYMSLLGKWSGENIMKKQRTPCIITESTLLYMNCADRGCLYDSAFDLASSDILYEDSTYFPETEPWILRNITTKKFIRSEAITIKPEYIHSPFIDYLGFREVIVLFANSPGQVSGVEEQPWLSRGAWAGHRFDITTLAKHNLDTQAAEWKT</sequence>